<dbReference type="PROSITE" id="PS00455">
    <property type="entry name" value="AMP_BINDING"/>
    <property type="match status" value="1"/>
</dbReference>
<dbReference type="RefSeq" id="WP_211352424.1">
    <property type="nucleotide sequence ID" value="NZ_VFOV01000001.1"/>
</dbReference>
<protein>
    <submittedName>
        <fullName evidence="5">Acyl-CoA synthetase (AMP-forming)/AMP-acid ligase II</fullName>
    </submittedName>
</protein>
<dbReference type="InterPro" id="IPR042099">
    <property type="entry name" value="ANL_N_sf"/>
</dbReference>
<proteinExistence type="inferred from homology"/>
<dbReference type="PANTHER" id="PTHR43767:SF1">
    <property type="entry name" value="NONRIBOSOMAL PEPTIDE SYNTHASE PES1 (EUROFUNG)-RELATED"/>
    <property type="match status" value="1"/>
</dbReference>
<dbReference type="Proteomes" id="UP000320209">
    <property type="component" value="Unassembled WGS sequence"/>
</dbReference>
<dbReference type="InterPro" id="IPR050237">
    <property type="entry name" value="ATP-dep_AMP-bd_enzyme"/>
</dbReference>
<dbReference type="SUPFAM" id="SSF56801">
    <property type="entry name" value="Acetyl-CoA synthetase-like"/>
    <property type="match status" value="1"/>
</dbReference>
<evidence type="ECO:0000313" key="6">
    <source>
        <dbReference type="Proteomes" id="UP000320209"/>
    </source>
</evidence>
<keyword evidence="2 5" id="KW-0436">Ligase</keyword>
<dbReference type="InterPro" id="IPR025110">
    <property type="entry name" value="AMP-bd_C"/>
</dbReference>
<evidence type="ECO:0000259" key="4">
    <source>
        <dbReference type="Pfam" id="PF13193"/>
    </source>
</evidence>
<evidence type="ECO:0000256" key="2">
    <source>
        <dbReference type="ARBA" id="ARBA00022598"/>
    </source>
</evidence>
<evidence type="ECO:0000313" key="5">
    <source>
        <dbReference type="EMBL" id="TQL68792.1"/>
    </source>
</evidence>
<evidence type="ECO:0000256" key="1">
    <source>
        <dbReference type="ARBA" id="ARBA00006432"/>
    </source>
</evidence>
<name>A0A543A865_9ACTN</name>
<comment type="similarity">
    <text evidence="1">Belongs to the ATP-dependent AMP-binding enzyme family.</text>
</comment>
<keyword evidence="6" id="KW-1185">Reference proteome</keyword>
<accession>A0A543A865</accession>
<evidence type="ECO:0000259" key="3">
    <source>
        <dbReference type="Pfam" id="PF00501"/>
    </source>
</evidence>
<organism evidence="5 6">
    <name type="scientific">Nocardioides albertanoniae</name>
    <dbReference type="NCBI Taxonomy" id="1175486"/>
    <lineage>
        <taxon>Bacteria</taxon>
        <taxon>Bacillati</taxon>
        <taxon>Actinomycetota</taxon>
        <taxon>Actinomycetes</taxon>
        <taxon>Propionibacteriales</taxon>
        <taxon>Nocardioidaceae</taxon>
        <taxon>Nocardioides</taxon>
    </lineage>
</organism>
<dbReference type="GO" id="GO:0016878">
    <property type="term" value="F:acid-thiol ligase activity"/>
    <property type="evidence" value="ECO:0007669"/>
    <property type="project" value="UniProtKB-ARBA"/>
</dbReference>
<dbReference type="InterPro" id="IPR045851">
    <property type="entry name" value="AMP-bd_C_sf"/>
</dbReference>
<dbReference type="FunFam" id="3.30.300.30:FF:000008">
    <property type="entry name" value="2,3-dihydroxybenzoate-AMP ligase"/>
    <property type="match status" value="1"/>
</dbReference>
<dbReference type="Pfam" id="PF00501">
    <property type="entry name" value="AMP-binding"/>
    <property type="match status" value="1"/>
</dbReference>
<dbReference type="Gene3D" id="3.30.300.30">
    <property type="match status" value="1"/>
</dbReference>
<feature type="domain" description="AMP-dependent synthetase/ligase" evidence="3">
    <location>
        <begin position="12"/>
        <end position="375"/>
    </location>
</feature>
<reference evidence="5 6" key="1">
    <citation type="submission" date="2019-06" db="EMBL/GenBank/DDBJ databases">
        <title>Sequencing the genomes of 1000 actinobacteria strains.</title>
        <authorList>
            <person name="Klenk H.-P."/>
        </authorList>
    </citation>
    <scope>NUCLEOTIDE SEQUENCE [LARGE SCALE GENOMIC DNA]</scope>
    <source>
        <strain evidence="5 6">DSM 25218</strain>
    </source>
</reference>
<dbReference type="PANTHER" id="PTHR43767">
    <property type="entry name" value="LONG-CHAIN-FATTY-ACID--COA LIGASE"/>
    <property type="match status" value="1"/>
</dbReference>
<comment type="caution">
    <text evidence="5">The sequence shown here is derived from an EMBL/GenBank/DDBJ whole genome shotgun (WGS) entry which is preliminary data.</text>
</comment>
<dbReference type="AlphaFoldDB" id="A0A543A865"/>
<dbReference type="Gene3D" id="3.40.50.12780">
    <property type="entry name" value="N-terminal domain of ligase-like"/>
    <property type="match status" value="1"/>
</dbReference>
<dbReference type="EMBL" id="VFOV01000001">
    <property type="protein sequence ID" value="TQL68792.1"/>
    <property type="molecule type" value="Genomic_DNA"/>
</dbReference>
<sequence>MTTTMYWTQGLHRSVQQQPDEPATIFGDRTRTFAEQADRVARLAGALRDLGVRDGARVGILGLNSDRYTEVLLAIAWADGIFNVLDTMRSPAEMAPMLAESETRVLFVDDTFAAAAPMIREAYPGLRTVVHMGEGPTPFDMPGFEDLIAASAPVADARRGGDATAGLVHTGGTTGLPKTVMHSHRSMINIVLGLGASIPDFVSPGTRLLQLTPMSHISGVGSSLAMSQFGRTFVPMPRFEPAAVLEHVDRHRITAMFIVPTMLQLVIDHPEAASHDLSSLRQVFYGASPMTESVLERSMAALPGVAFAQLYAMSEAMSPTILTGDDHRPGPQRASAGRASVISEVRVVDAEDDDVAPGVEGEILLRGAGDMQGYWDDPVATDHIRRGGWTHTGDVGRLDEDGYLYVVDRLKDMIIVDGDNVHSAEVENALSSHPDVATCAVIGMPDGETGEKVHAVVVLHPGAEPDEERLRKHCASLVSGFKVPAGWEFVEALPTTPTGKVLKRSLRESHWRDRERQIN</sequence>
<dbReference type="InterPro" id="IPR020845">
    <property type="entry name" value="AMP-binding_CS"/>
</dbReference>
<dbReference type="InterPro" id="IPR000873">
    <property type="entry name" value="AMP-dep_synth/lig_dom"/>
</dbReference>
<feature type="domain" description="AMP-binding enzyme C-terminal" evidence="4">
    <location>
        <begin position="425"/>
        <end position="500"/>
    </location>
</feature>
<gene>
    <name evidence="5" type="ORF">FB381_2689</name>
</gene>
<dbReference type="Pfam" id="PF13193">
    <property type="entry name" value="AMP-binding_C"/>
    <property type="match status" value="1"/>
</dbReference>